<dbReference type="PANTHER" id="PTHR43401:SF2">
    <property type="entry name" value="L-THREONINE 3-DEHYDROGENASE"/>
    <property type="match status" value="1"/>
</dbReference>
<proteinExistence type="inferred from homology"/>
<dbReference type="EMBL" id="JBBMFM010000069">
    <property type="protein sequence ID" value="MEQ2426641.1"/>
    <property type="molecule type" value="Genomic_DNA"/>
</dbReference>
<dbReference type="PANTHER" id="PTHR43401">
    <property type="entry name" value="L-THREONINE 3-DEHYDROGENASE"/>
    <property type="match status" value="1"/>
</dbReference>
<comment type="cofactor">
    <cofactor evidence="4">
        <name>Zn(2+)</name>
        <dbReference type="ChEBI" id="CHEBI:29105"/>
    </cofactor>
</comment>
<dbReference type="PROSITE" id="PS00059">
    <property type="entry name" value="ADH_ZINC"/>
    <property type="match status" value="1"/>
</dbReference>
<evidence type="ECO:0000256" key="2">
    <source>
        <dbReference type="ARBA" id="ARBA00022833"/>
    </source>
</evidence>
<evidence type="ECO:0000256" key="3">
    <source>
        <dbReference type="ARBA" id="ARBA00023002"/>
    </source>
</evidence>
<dbReference type="CDD" id="cd08261">
    <property type="entry name" value="Zn_ADH7"/>
    <property type="match status" value="1"/>
</dbReference>
<accession>A0ABV1D8C5</accession>
<reference evidence="6 7" key="1">
    <citation type="submission" date="2024-03" db="EMBL/GenBank/DDBJ databases">
        <title>Human intestinal bacterial collection.</title>
        <authorList>
            <person name="Pauvert C."/>
            <person name="Hitch T.C.A."/>
            <person name="Clavel T."/>
        </authorList>
    </citation>
    <scope>NUCLEOTIDE SEQUENCE [LARGE SCALE GENOMIC DNA]</scope>
    <source>
        <strain evidence="6 7">CLA-SR-H021</strain>
    </source>
</reference>
<feature type="domain" description="Enoyl reductase (ER)" evidence="5">
    <location>
        <begin position="9"/>
        <end position="337"/>
    </location>
</feature>
<dbReference type="InterPro" id="IPR013154">
    <property type="entry name" value="ADH-like_N"/>
</dbReference>
<protein>
    <submittedName>
        <fullName evidence="6">Zinc-binding alcohol dehydrogenase family protein</fullName>
    </submittedName>
</protein>
<dbReference type="InterPro" id="IPR002328">
    <property type="entry name" value="ADH_Zn_CS"/>
</dbReference>
<evidence type="ECO:0000259" key="5">
    <source>
        <dbReference type="SMART" id="SM00829"/>
    </source>
</evidence>
<sequence length="340" mass="36876">MKAVYITKEHKMEIRELPKPDIRQADDVLIRITAASICACDSEIAEGSHPFAGTEMILGHEFGGIVEAAGSAVTDLKPGDKVCVDPVTSCGKCPSCRRKRPNICLSLRTMGVHRNGGFTEYVCVSRKQVHAYRDQTISNELLSLAEPFSIGAQTNYRAGTGSLDKVVVIGSGAIGLCAMQAARMRGAAVMMTDVIENRLSRARDMGADLTADVSRKDFHKTVMDFTDGQGADVIINTACVAGSMEESIAAAAYGARIVTVGLVSYPSQIPQSELTKKELGIYGSRLSTRLFPMVVDGIDRGKLTPDRLVTHRFHFTEIEKGFEIIKTQPQNVCKVVLTFD</sequence>
<evidence type="ECO:0000313" key="7">
    <source>
        <dbReference type="Proteomes" id="UP001454086"/>
    </source>
</evidence>
<dbReference type="InterPro" id="IPR011032">
    <property type="entry name" value="GroES-like_sf"/>
</dbReference>
<evidence type="ECO:0000313" key="6">
    <source>
        <dbReference type="EMBL" id="MEQ2426641.1"/>
    </source>
</evidence>
<keyword evidence="1 4" id="KW-0479">Metal-binding</keyword>
<dbReference type="Proteomes" id="UP001454086">
    <property type="component" value="Unassembled WGS sequence"/>
</dbReference>
<dbReference type="SMART" id="SM00829">
    <property type="entry name" value="PKS_ER"/>
    <property type="match status" value="1"/>
</dbReference>
<gene>
    <name evidence="6" type="ORF">WMQ36_16850</name>
</gene>
<keyword evidence="3" id="KW-0560">Oxidoreductase</keyword>
<keyword evidence="2 4" id="KW-0862">Zinc</keyword>
<dbReference type="InterPro" id="IPR020843">
    <property type="entry name" value="ER"/>
</dbReference>
<dbReference type="InterPro" id="IPR050129">
    <property type="entry name" value="Zn_alcohol_dh"/>
</dbReference>
<evidence type="ECO:0000256" key="4">
    <source>
        <dbReference type="RuleBase" id="RU361277"/>
    </source>
</evidence>
<dbReference type="SUPFAM" id="SSF51735">
    <property type="entry name" value="NAD(P)-binding Rossmann-fold domains"/>
    <property type="match status" value="1"/>
</dbReference>
<dbReference type="Pfam" id="PF00107">
    <property type="entry name" value="ADH_zinc_N"/>
    <property type="match status" value="1"/>
</dbReference>
<dbReference type="Pfam" id="PF08240">
    <property type="entry name" value="ADH_N"/>
    <property type="match status" value="1"/>
</dbReference>
<dbReference type="RefSeq" id="WP_008723914.1">
    <property type="nucleotide sequence ID" value="NZ_JBBMFM010000069.1"/>
</dbReference>
<evidence type="ECO:0000256" key="1">
    <source>
        <dbReference type="ARBA" id="ARBA00022723"/>
    </source>
</evidence>
<dbReference type="InterPro" id="IPR036291">
    <property type="entry name" value="NAD(P)-bd_dom_sf"/>
</dbReference>
<dbReference type="Gene3D" id="3.40.50.720">
    <property type="entry name" value="NAD(P)-binding Rossmann-like Domain"/>
    <property type="match status" value="1"/>
</dbReference>
<comment type="similarity">
    <text evidence="4">Belongs to the zinc-containing alcohol dehydrogenase family.</text>
</comment>
<dbReference type="SUPFAM" id="SSF50129">
    <property type="entry name" value="GroES-like"/>
    <property type="match status" value="1"/>
</dbReference>
<comment type="caution">
    <text evidence="6">The sequence shown here is derived from an EMBL/GenBank/DDBJ whole genome shotgun (WGS) entry which is preliminary data.</text>
</comment>
<name>A0ABV1D8C5_9FIRM</name>
<keyword evidence="7" id="KW-1185">Reference proteome</keyword>
<dbReference type="InterPro" id="IPR013149">
    <property type="entry name" value="ADH-like_C"/>
</dbReference>
<dbReference type="Gene3D" id="3.90.180.10">
    <property type="entry name" value="Medium-chain alcohol dehydrogenases, catalytic domain"/>
    <property type="match status" value="1"/>
</dbReference>
<organism evidence="6 7">
    <name type="scientific">Enterocloster hominis</name>
    <name type="common">ex Hitch et al. 2024</name>
    <dbReference type="NCBI Taxonomy" id="1917870"/>
    <lineage>
        <taxon>Bacteria</taxon>
        <taxon>Bacillati</taxon>
        <taxon>Bacillota</taxon>
        <taxon>Clostridia</taxon>
        <taxon>Lachnospirales</taxon>
        <taxon>Lachnospiraceae</taxon>
        <taxon>Enterocloster</taxon>
    </lineage>
</organism>